<proteinExistence type="predicted"/>
<dbReference type="AlphaFoldDB" id="A0A4U8UBX8"/>
<keyword evidence="4" id="KW-1185">Reference proteome</keyword>
<gene>
    <name evidence="3" type="ORF">LS72_009390</name>
</gene>
<name>A0A4U8UBX8_9HELI</name>
<evidence type="ECO:0000313" key="3">
    <source>
        <dbReference type="EMBL" id="TLE13944.1"/>
    </source>
</evidence>
<evidence type="ECO:0000313" key="4">
    <source>
        <dbReference type="Proteomes" id="UP000029920"/>
    </source>
</evidence>
<keyword evidence="1" id="KW-0175">Coiled coil</keyword>
<accession>A0A4U8UBX8</accession>
<reference evidence="3 4" key="1">
    <citation type="journal article" date="2014" name="Genome Announc.">
        <title>Draft genome sequences of eight enterohepatic helicobacter species isolated from both laboratory and wild rodents.</title>
        <authorList>
            <person name="Sheh A."/>
            <person name="Shen Z."/>
            <person name="Fox J.G."/>
        </authorList>
    </citation>
    <scope>NUCLEOTIDE SEQUENCE [LARGE SCALE GENOMIC DNA]</scope>
    <source>
        <strain evidence="3 4">MIT-03-7007</strain>
    </source>
</reference>
<dbReference type="RefSeq" id="WP_138155289.1">
    <property type="nucleotide sequence ID" value="NZ_JRPC02000030.1"/>
</dbReference>
<dbReference type="Proteomes" id="UP000029920">
    <property type="component" value="Unassembled WGS sequence"/>
</dbReference>
<comment type="caution">
    <text evidence="3">The sequence shown here is derived from an EMBL/GenBank/DDBJ whole genome shotgun (WGS) entry which is preliminary data.</text>
</comment>
<evidence type="ECO:0000256" key="1">
    <source>
        <dbReference type="SAM" id="Coils"/>
    </source>
</evidence>
<organism evidence="3 4">
    <name type="scientific">Helicobacter apodemus</name>
    <dbReference type="NCBI Taxonomy" id="135569"/>
    <lineage>
        <taxon>Bacteria</taxon>
        <taxon>Pseudomonadati</taxon>
        <taxon>Campylobacterota</taxon>
        <taxon>Epsilonproteobacteria</taxon>
        <taxon>Campylobacterales</taxon>
        <taxon>Helicobacteraceae</taxon>
        <taxon>Helicobacter</taxon>
    </lineage>
</organism>
<evidence type="ECO:0000256" key="2">
    <source>
        <dbReference type="SAM" id="MobiDB-lite"/>
    </source>
</evidence>
<feature type="region of interest" description="Disordered" evidence="2">
    <location>
        <begin position="252"/>
        <end position="296"/>
    </location>
</feature>
<protein>
    <submittedName>
        <fullName evidence="3">Uncharacterized protein</fullName>
    </submittedName>
</protein>
<dbReference type="EMBL" id="JRPC02000030">
    <property type="protein sequence ID" value="TLE13944.1"/>
    <property type="molecule type" value="Genomic_DNA"/>
</dbReference>
<feature type="coiled-coil region" evidence="1">
    <location>
        <begin position="66"/>
        <end position="159"/>
    </location>
</feature>
<sequence>MDENTTLQDSLNTPEFIRQIEQTLLISQEVHNSFNQLIGKYQDGLIAGEQTRKEATDTLMQVLKIKQEMLEKKEMLLSILSQAQDKDADLREFVLENKDQINATLEKNQAIKESVESTKEQIFSSQQNVEEVLQSLQERRDLIADLTQLIEENTRLKTQILEQINTRVETSKVEFNEYFNTLKAQVDLTSYALKSDVDRINTIMPSIVEPSDELKALMALKDGIEIDIMEKQSQRLRLQQELQELLILQPEQSTSTQQEQEVVNEVEQTTTATQEQSTQEENTQEAQTQTQESLES</sequence>